<dbReference type="GO" id="GO:0004674">
    <property type="term" value="F:protein serine/threonine kinase activity"/>
    <property type="evidence" value="ECO:0007669"/>
    <property type="project" value="TreeGrafter"/>
</dbReference>
<reference evidence="2 3" key="1">
    <citation type="journal article" date="2017" name="Mol. Ecol.">
        <title>Comparative and population genomic landscape of Phellinus noxius: A hypervariable fungus causing root rot in trees.</title>
        <authorList>
            <person name="Chung C.L."/>
            <person name="Lee T.J."/>
            <person name="Akiba M."/>
            <person name="Lee H.H."/>
            <person name="Kuo T.H."/>
            <person name="Liu D."/>
            <person name="Ke H.M."/>
            <person name="Yokoi T."/>
            <person name="Roa M.B."/>
            <person name="Lu M.J."/>
            <person name="Chang Y.Y."/>
            <person name="Ann P.J."/>
            <person name="Tsai J.N."/>
            <person name="Chen C.Y."/>
            <person name="Tzean S.S."/>
            <person name="Ota Y."/>
            <person name="Hattori T."/>
            <person name="Sahashi N."/>
            <person name="Liou R.F."/>
            <person name="Kikuchi T."/>
            <person name="Tsai I.J."/>
        </authorList>
    </citation>
    <scope>NUCLEOTIDE SEQUENCE [LARGE SCALE GENOMIC DNA]</scope>
    <source>
        <strain evidence="2 3">FFPRI411160</strain>
    </source>
</reference>
<keyword evidence="2" id="KW-0418">Kinase</keyword>
<feature type="domain" description="Protein kinase" evidence="1">
    <location>
        <begin position="121"/>
        <end position="411"/>
    </location>
</feature>
<dbReference type="EMBL" id="NBII01000006">
    <property type="protein sequence ID" value="PAV17726.1"/>
    <property type="molecule type" value="Genomic_DNA"/>
</dbReference>
<dbReference type="Proteomes" id="UP000217199">
    <property type="component" value="Unassembled WGS sequence"/>
</dbReference>
<dbReference type="InterPro" id="IPR001245">
    <property type="entry name" value="Ser-Thr/Tyr_kinase_cat_dom"/>
</dbReference>
<evidence type="ECO:0000313" key="3">
    <source>
        <dbReference type="Proteomes" id="UP000217199"/>
    </source>
</evidence>
<dbReference type="STRING" id="2282107.A0A286UDQ0"/>
<keyword evidence="3" id="KW-1185">Reference proteome</keyword>
<dbReference type="PROSITE" id="PS00109">
    <property type="entry name" value="PROTEIN_KINASE_TYR"/>
    <property type="match status" value="1"/>
</dbReference>
<sequence length="415" mass="47474">MSRPQDTKVAHFHYINLGPKAGVGEIIWEHGISDKTTLKLDRLEHNKYVLSDVLLNFCRRVYLYDGMELSNLFRKFGKLKDRIRLNKNPHAHDDDIVLDANTQLSPEIEAGLITIPPTTPSVVLSTDNNGLYDDTDIPKDHMPKKDLTQEQKATGENYQYRFTHRDKQYSVPDITKEIQLNYTSFMKTRRLMFYSEVAILSQMQHPNVLSLHGVAYIESEASNVASIVTPWMDEGDSLAYIIKQQPMHPLKFASFLHRIAQGLRYLHEQKIVHGDLTSSNILVNEIGEPIICNFELASFTDEVHNRSADLRKAGTIYYKAPELFSILNHNITQESDIWAFGILSLELISEKRLYSDLDTFDAEEAIKSTTLPQRPDCSTCTDGLWNLLERCWKKVPQDRISASELASELEICISD</sequence>
<evidence type="ECO:0000313" key="2">
    <source>
        <dbReference type="EMBL" id="PAV17726.1"/>
    </source>
</evidence>
<gene>
    <name evidence="2" type="ORF">PNOK_0621200</name>
</gene>
<comment type="caution">
    <text evidence="2">The sequence shown here is derived from an EMBL/GenBank/DDBJ whole genome shotgun (WGS) entry which is preliminary data.</text>
</comment>
<dbReference type="InParanoid" id="A0A286UDQ0"/>
<organism evidence="2 3">
    <name type="scientific">Pyrrhoderma noxium</name>
    <dbReference type="NCBI Taxonomy" id="2282107"/>
    <lineage>
        <taxon>Eukaryota</taxon>
        <taxon>Fungi</taxon>
        <taxon>Dikarya</taxon>
        <taxon>Basidiomycota</taxon>
        <taxon>Agaricomycotina</taxon>
        <taxon>Agaricomycetes</taxon>
        <taxon>Hymenochaetales</taxon>
        <taxon>Hymenochaetaceae</taxon>
        <taxon>Pyrrhoderma</taxon>
    </lineage>
</organism>
<name>A0A286UDQ0_9AGAM</name>
<dbReference type="InterPro" id="IPR008266">
    <property type="entry name" value="Tyr_kinase_AS"/>
</dbReference>
<dbReference type="InterPro" id="IPR011009">
    <property type="entry name" value="Kinase-like_dom_sf"/>
</dbReference>
<evidence type="ECO:0000259" key="1">
    <source>
        <dbReference type="PROSITE" id="PS50011"/>
    </source>
</evidence>
<dbReference type="InterPro" id="IPR051681">
    <property type="entry name" value="Ser/Thr_Kinases-Pseudokinases"/>
</dbReference>
<dbReference type="InterPro" id="IPR000719">
    <property type="entry name" value="Prot_kinase_dom"/>
</dbReference>
<dbReference type="OrthoDB" id="10261027at2759"/>
<dbReference type="GO" id="GO:0005524">
    <property type="term" value="F:ATP binding"/>
    <property type="evidence" value="ECO:0007669"/>
    <property type="project" value="InterPro"/>
</dbReference>
<dbReference type="SUPFAM" id="SSF56112">
    <property type="entry name" value="Protein kinase-like (PK-like)"/>
    <property type="match status" value="1"/>
</dbReference>
<dbReference type="AlphaFoldDB" id="A0A286UDQ0"/>
<dbReference type="PRINTS" id="PR00109">
    <property type="entry name" value="TYRKINASE"/>
</dbReference>
<accession>A0A286UDQ0</accession>
<protein>
    <submittedName>
        <fullName evidence="2">Kinase</fullName>
    </submittedName>
</protein>
<dbReference type="Gene3D" id="1.10.510.10">
    <property type="entry name" value="Transferase(Phosphotransferase) domain 1"/>
    <property type="match status" value="1"/>
</dbReference>
<proteinExistence type="predicted"/>
<dbReference type="PANTHER" id="PTHR44329">
    <property type="entry name" value="SERINE/THREONINE-PROTEIN KINASE TNNI3K-RELATED"/>
    <property type="match status" value="1"/>
</dbReference>
<dbReference type="PROSITE" id="PS50011">
    <property type="entry name" value="PROTEIN_KINASE_DOM"/>
    <property type="match status" value="1"/>
</dbReference>
<keyword evidence="2" id="KW-0808">Transferase</keyword>
<dbReference type="Pfam" id="PF07714">
    <property type="entry name" value="PK_Tyr_Ser-Thr"/>
    <property type="match status" value="1"/>
</dbReference>